<keyword evidence="3" id="KW-1185">Reference proteome</keyword>
<protein>
    <submittedName>
        <fullName evidence="1 2">Uncharacterized protein</fullName>
    </submittedName>
</protein>
<dbReference type="EnsemblPlants" id="AES62924">
    <property type="protein sequence ID" value="AES62924"/>
    <property type="gene ID" value="MTR_1g113810"/>
</dbReference>
<sequence>MLPSLNWFDPTHIENHVLEFYTNLYDVPNDCVDNGLISKVIPKLVIDEDNNLLYKLPSIEKVKSSVFNFNKGRVPQLGGFSRAFYHFSNIFSQIG</sequence>
<reference evidence="1 3" key="2">
    <citation type="journal article" date="2014" name="BMC Genomics">
        <title>An improved genome release (version Mt4.0) for the model legume Medicago truncatula.</title>
        <authorList>
            <person name="Tang H."/>
            <person name="Krishnakumar V."/>
            <person name="Bidwell S."/>
            <person name="Rosen B."/>
            <person name="Chan A."/>
            <person name="Zhou S."/>
            <person name="Gentzbittel L."/>
            <person name="Childs K.L."/>
            <person name="Yandell M."/>
            <person name="Gundlach H."/>
            <person name="Mayer K.F."/>
            <person name="Schwartz D.C."/>
            <person name="Town C.D."/>
        </authorList>
    </citation>
    <scope>GENOME REANNOTATION</scope>
    <source>
        <strain evidence="2 3">cv. Jemalong A17</strain>
    </source>
</reference>
<name>G7IDB8_MEDTR</name>
<accession>G7IDB8</accession>
<dbReference type="Proteomes" id="UP000002051">
    <property type="component" value="Unassembled WGS sequence"/>
</dbReference>
<gene>
    <name evidence="1" type="ordered locus">MTR_1g113810</name>
</gene>
<reference evidence="2" key="3">
    <citation type="submission" date="2015-04" db="UniProtKB">
        <authorList>
            <consortium name="EnsemblPlants"/>
        </authorList>
    </citation>
    <scope>IDENTIFICATION</scope>
    <source>
        <strain evidence="2">cv. Jemalong A17</strain>
    </source>
</reference>
<organism evidence="1 3">
    <name type="scientific">Medicago truncatula</name>
    <name type="common">Barrel medic</name>
    <name type="synonym">Medicago tribuloides</name>
    <dbReference type="NCBI Taxonomy" id="3880"/>
    <lineage>
        <taxon>Eukaryota</taxon>
        <taxon>Viridiplantae</taxon>
        <taxon>Streptophyta</taxon>
        <taxon>Embryophyta</taxon>
        <taxon>Tracheophyta</taxon>
        <taxon>Spermatophyta</taxon>
        <taxon>Magnoliopsida</taxon>
        <taxon>eudicotyledons</taxon>
        <taxon>Gunneridae</taxon>
        <taxon>Pentapetalae</taxon>
        <taxon>rosids</taxon>
        <taxon>fabids</taxon>
        <taxon>Fabales</taxon>
        <taxon>Fabaceae</taxon>
        <taxon>Papilionoideae</taxon>
        <taxon>50 kb inversion clade</taxon>
        <taxon>NPAAA clade</taxon>
        <taxon>Hologalegina</taxon>
        <taxon>IRL clade</taxon>
        <taxon>Trifolieae</taxon>
        <taxon>Medicago</taxon>
    </lineage>
</organism>
<evidence type="ECO:0000313" key="2">
    <source>
        <dbReference type="EnsemblPlants" id="AES62924"/>
    </source>
</evidence>
<proteinExistence type="predicted"/>
<dbReference type="OMA" id="WFDPTHI"/>
<dbReference type="AlphaFoldDB" id="G7IDB8"/>
<evidence type="ECO:0000313" key="3">
    <source>
        <dbReference type="Proteomes" id="UP000002051"/>
    </source>
</evidence>
<reference evidence="1 3" key="1">
    <citation type="journal article" date="2011" name="Nature">
        <title>The Medicago genome provides insight into the evolution of rhizobial symbioses.</title>
        <authorList>
            <person name="Young N.D."/>
            <person name="Debelle F."/>
            <person name="Oldroyd G.E."/>
            <person name="Geurts R."/>
            <person name="Cannon S.B."/>
            <person name="Udvardi M.K."/>
            <person name="Benedito V.A."/>
            <person name="Mayer K.F."/>
            <person name="Gouzy J."/>
            <person name="Schoof H."/>
            <person name="Van de Peer Y."/>
            <person name="Proost S."/>
            <person name="Cook D.R."/>
            <person name="Meyers B.C."/>
            <person name="Spannagl M."/>
            <person name="Cheung F."/>
            <person name="De Mita S."/>
            <person name="Krishnakumar V."/>
            <person name="Gundlach H."/>
            <person name="Zhou S."/>
            <person name="Mudge J."/>
            <person name="Bharti A.K."/>
            <person name="Murray J.D."/>
            <person name="Naoumkina M.A."/>
            <person name="Rosen B."/>
            <person name="Silverstein K.A."/>
            <person name="Tang H."/>
            <person name="Rombauts S."/>
            <person name="Zhao P.X."/>
            <person name="Zhou P."/>
            <person name="Barbe V."/>
            <person name="Bardou P."/>
            <person name="Bechner M."/>
            <person name="Bellec A."/>
            <person name="Berger A."/>
            <person name="Berges H."/>
            <person name="Bidwell S."/>
            <person name="Bisseling T."/>
            <person name="Choisne N."/>
            <person name="Couloux A."/>
            <person name="Denny R."/>
            <person name="Deshpande S."/>
            <person name="Dai X."/>
            <person name="Doyle J.J."/>
            <person name="Dudez A.M."/>
            <person name="Farmer A.D."/>
            <person name="Fouteau S."/>
            <person name="Franken C."/>
            <person name="Gibelin C."/>
            <person name="Gish J."/>
            <person name="Goldstein S."/>
            <person name="Gonzalez A.J."/>
            <person name="Green P.J."/>
            <person name="Hallab A."/>
            <person name="Hartog M."/>
            <person name="Hua A."/>
            <person name="Humphray S.J."/>
            <person name="Jeong D.H."/>
            <person name="Jing Y."/>
            <person name="Jocker A."/>
            <person name="Kenton S.M."/>
            <person name="Kim D.J."/>
            <person name="Klee K."/>
            <person name="Lai H."/>
            <person name="Lang C."/>
            <person name="Lin S."/>
            <person name="Macmil S.L."/>
            <person name="Magdelenat G."/>
            <person name="Matthews L."/>
            <person name="McCorrison J."/>
            <person name="Monaghan E.L."/>
            <person name="Mun J.H."/>
            <person name="Najar F.Z."/>
            <person name="Nicholson C."/>
            <person name="Noirot C."/>
            <person name="O'Bleness M."/>
            <person name="Paule C.R."/>
            <person name="Poulain J."/>
            <person name="Prion F."/>
            <person name="Qin B."/>
            <person name="Qu C."/>
            <person name="Retzel E.F."/>
            <person name="Riddle C."/>
            <person name="Sallet E."/>
            <person name="Samain S."/>
            <person name="Samson N."/>
            <person name="Sanders I."/>
            <person name="Saurat O."/>
            <person name="Scarpelli C."/>
            <person name="Schiex T."/>
            <person name="Segurens B."/>
            <person name="Severin A.J."/>
            <person name="Sherrier D.J."/>
            <person name="Shi R."/>
            <person name="Sims S."/>
            <person name="Singer S.R."/>
            <person name="Sinharoy S."/>
            <person name="Sterck L."/>
            <person name="Viollet A."/>
            <person name="Wang B.B."/>
            <person name="Wang K."/>
            <person name="Wang M."/>
            <person name="Wang X."/>
            <person name="Warfsmann J."/>
            <person name="Weissenbach J."/>
            <person name="White D.D."/>
            <person name="White J.D."/>
            <person name="Wiley G.B."/>
            <person name="Wincker P."/>
            <person name="Xing Y."/>
            <person name="Yang L."/>
            <person name="Yao Z."/>
            <person name="Ying F."/>
            <person name="Zhai J."/>
            <person name="Zhou L."/>
            <person name="Zuber A."/>
            <person name="Denarie J."/>
            <person name="Dixon R.A."/>
            <person name="May G.D."/>
            <person name="Schwartz D.C."/>
            <person name="Rogers J."/>
            <person name="Quetier F."/>
            <person name="Town C.D."/>
            <person name="Roe B.A."/>
        </authorList>
    </citation>
    <scope>NUCLEOTIDE SEQUENCE [LARGE SCALE GENOMIC DNA]</scope>
    <source>
        <strain evidence="1">A17</strain>
        <strain evidence="2 3">cv. Jemalong A17</strain>
    </source>
</reference>
<evidence type="ECO:0000313" key="1">
    <source>
        <dbReference type="EMBL" id="AES62924.1"/>
    </source>
</evidence>
<dbReference type="PaxDb" id="3880-AES62924"/>
<dbReference type="HOGENOM" id="CLU_2375968_0_0_1"/>
<dbReference type="EMBL" id="CM001217">
    <property type="protein sequence ID" value="AES62924.1"/>
    <property type="molecule type" value="Genomic_DNA"/>
</dbReference>